<protein>
    <submittedName>
        <fullName evidence="1">BH1760 protein</fullName>
    </submittedName>
</protein>
<evidence type="ECO:0000313" key="2">
    <source>
        <dbReference type="Proteomes" id="UP000001258"/>
    </source>
</evidence>
<proteinExistence type="predicted"/>
<dbReference type="PIR" id="H83869">
    <property type="entry name" value="H83869"/>
</dbReference>
<gene>
    <name evidence="1" type="ordered locus">BH1760</name>
</gene>
<dbReference type="Proteomes" id="UP000001258">
    <property type="component" value="Chromosome"/>
</dbReference>
<dbReference type="HOGENOM" id="CLU_3164676_0_0_9"/>
<dbReference type="KEGG" id="bha:BH1760"/>
<dbReference type="RefSeq" id="WP_010897921.1">
    <property type="nucleotide sequence ID" value="NC_002570.2"/>
</dbReference>
<reference evidence="1 2" key="1">
    <citation type="journal article" date="2000" name="Nucleic Acids Res.">
        <title>Complete genome sequence of the alkaliphilic bacterium Bacillus halodurans and genomic sequence comparison with Bacillus subtilis.</title>
        <authorList>
            <person name="Takami H."/>
            <person name="Nakasone K."/>
            <person name="Takaki Y."/>
            <person name="Maeno G."/>
            <person name="Sasaki R."/>
            <person name="Masui N."/>
            <person name="Fuji F."/>
            <person name="Hirama C."/>
            <person name="Nakamura Y."/>
            <person name="Ogasawara N."/>
            <person name="Kuhara S."/>
            <person name="Horikoshi K."/>
        </authorList>
    </citation>
    <scope>NUCLEOTIDE SEQUENCE [LARGE SCALE GENOMIC DNA]</scope>
    <source>
        <strain evidence="2">ATCC BAA-125 / DSM 18197 / FERM 7344 / JCM 9153 / C-125</strain>
    </source>
</reference>
<evidence type="ECO:0000313" key="1">
    <source>
        <dbReference type="EMBL" id="BAB05479.1"/>
    </source>
</evidence>
<keyword evidence="2" id="KW-1185">Reference proteome</keyword>
<dbReference type="STRING" id="272558.gene:10727658"/>
<name>Q9KC14_HALH5</name>
<dbReference type="EMBL" id="BA000004">
    <property type="protein sequence ID" value="BAB05479.1"/>
    <property type="molecule type" value="Genomic_DNA"/>
</dbReference>
<accession>Q9KC14</accession>
<sequence>MGQAAKDKPYSKELSDHYMNQMKKKNERVRHRALKALKKEPKLNVKK</sequence>
<dbReference type="AlphaFoldDB" id="Q9KC14"/>
<organism evidence="1 2">
    <name type="scientific">Halalkalibacterium halodurans (strain ATCC BAA-125 / DSM 18197 / FERM 7344 / JCM 9153 / C-125)</name>
    <name type="common">Bacillus halodurans</name>
    <dbReference type="NCBI Taxonomy" id="272558"/>
    <lineage>
        <taxon>Bacteria</taxon>
        <taxon>Bacillati</taxon>
        <taxon>Bacillota</taxon>
        <taxon>Bacilli</taxon>
        <taxon>Bacillales</taxon>
        <taxon>Bacillaceae</taxon>
        <taxon>Halalkalibacterium (ex Joshi et al. 2022)</taxon>
    </lineage>
</organism>